<dbReference type="RefSeq" id="WP_307395761.1">
    <property type="nucleotide sequence ID" value="NZ_BAAADK010000030.1"/>
</dbReference>
<comment type="caution">
    <text evidence="4">The sequence shown here is derived from an EMBL/GenBank/DDBJ whole genome shotgun (WGS) entry which is preliminary data.</text>
</comment>
<reference evidence="4 5" key="1">
    <citation type="submission" date="2023-07" db="EMBL/GenBank/DDBJ databases">
        <title>Genomic Encyclopedia of Type Strains, Phase IV (KMG-IV): sequencing the most valuable type-strain genomes for metagenomic binning, comparative biology and taxonomic classification.</title>
        <authorList>
            <person name="Goeker M."/>
        </authorList>
    </citation>
    <scope>NUCLEOTIDE SEQUENCE [LARGE SCALE GENOMIC DNA]</scope>
    <source>
        <strain evidence="4 5">DSM 12751</strain>
    </source>
</reference>
<feature type="domain" description="NAD-dependent epimerase/dehydratase" evidence="2">
    <location>
        <begin position="4"/>
        <end position="221"/>
    </location>
</feature>
<evidence type="ECO:0000313" key="5">
    <source>
        <dbReference type="Proteomes" id="UP001235840"/>
    </source>
</evidence>
<dbReference type="PANTHER" id="PTHR11092">
    <property type="entry name" value="SUGAR NUCLEOTIDE EPIMERASE RELATED"/>
    <property type="match status" value="1"/>
</dbReference>
<dbReference type="InterPro" id="IPR001509">
    <property type="entry name" value="Epimerase_deHydtase"/>
</dbReference>
<dbReference type="InterPro" id="IPR036291">
    <property type="entry name" value="NAD(P)-bd_dom_sf"/>
</dbReference>
<evidence type="ECO:0000259" key="3">
    <source>
        <dbReference type="Pfam" id="PF08338"/>
    </source>
</evidence>
<dbReference type="EMBL" id="JAUSTY010000012">
    <property type="protein sequence ID" value="MDQ0167060.1"/>
    <property type="molecule type" value="Genomic_DNA"/>
</dbReference>
<gene>
    <name evidence="4" type="ORF">J2S11_002977</name>
</gene>
<dbReference type="Pfam" id="PF08338">
    <property type="entry name" value="DUF1731"/>
    <property type="match status" value="1"/>
</dbReference>
<evidence type="ECO:0000313" key="4">
    <source>
        <dbReference type="EMBL" id="MDQ0167060.1"/>
    </source>
</evidence>
<dbReference type="InterPro" id="IPR013549">
    <property type="entry name" value="DUF1731"/>
</dbReference>
<dbReference type="Proteomes" id="UP001235840">
    <property type="component" value="Unassembled WGS sequence"/>
</dbReference>
<proteinExistence type="inferred from homology"/>
<accession>A0ABT9W1S1</accession>
<dbReference type="InterPro" id="IPR010099">
    <property type="entry name" value="SDR39U1"/>
</dbReference>
<dbReference type="Gene3D" id="3.40.50.720">
    <property type="entry name" value="NAD(P)-binding Rossmann-like Domain"/>
    <property type="match status" value="1"/>
</dbReference>
<organism evidence="4 5">
    <name type="scientific">Caldalkalibacillus horti</name>
    <dbReference type="NCBI Taxonomy" id="77523"/>
    <lineage>
        <taxon>Bacteria</taxon>
        <taxon>Bacillati</taxon>
        <taxon>Bacillota</taxon>
        <taxon>Bacilli</taxon>
        <taxon>Bacillales</taxon>
        <taxon>Bacillaceae</taxon>
        <taxon>Caldalkalibacillus</taxon>
    </lineage>
</organism>
<dbReference type="CDD" id="cd05242">
    <property type="entry name" value="SDR_a8"/>
    <property type="match status" value="1"/>
</dbReference>
<dbReference type="Pfam" id="PF01370">
    <property type="entry name" value="Epimerase"/>
    <property type="match status" value="1"/>
</dbReference>
<evidence type="ECO:0000259" key="2">
    <source>
        <dbReference type="Pfam" id="PF01370"/>
    </source>
</evidence>
<feature type="domain" description="DUF1731" evidence="3">
    <location>
        <begin position="249"/>
        <end position="294"/>
    </location>
</feature>
<protein>
    <submittedName>
        <fullName evidence="4">Uncharacterized protein (TIGR01777 family)</fullName>
    </submittedName>
</protein>
<sequence length="307" mass="34366">MKVAILGGSGFIGTHLTEHLLAAGHQVQIWTRAPEEYDLDYDVELQKWPLDESRKHLDIDAIVNLAGETINQRWTAEAKERILHSRVDTTYHVVQLIKKGFLAPKIIVNGSAVGYYGTSKNKKFKENDPPQNDFLSQVAAAWEKVAEQFKSLNQPIRLVKLRFGLVLGDGGALPKMALPYKMFAGGRVGSGKQWVSWIHVHDISRMITFALEQEQVEGVYNAVAPHPVMMNELGKTIGQALNRPHWLPAPSFAFQLALGEMSDLLLKGQHVLADKIQHEGFTFAYPKLLPALKQSLQKKSTQEVDDK</sequence>
<dbReference type="SUPFAM" id="SSF51735">
    <property type="entry name" value="NAD(P)-binding Rossmann-fold domains"/>
    <property type="match status" value="1"/>
</dbReference>
<dbReference type="PANTHER" id="PTHR11092:SF0">
    <property type="entry name" value="EPIMERASE FAMILY PROTEIN SDR39U1"/>
    <property type="match status" value="1"/>
</dbReference>
<comment type="similarity">
    <text evidence="1">Belongs to the NAD(P)-dependent epimerase/dehydratase family. SDR39U1 subfamily.</text>
</comment>
<keyword evidence="5" id="KW-1185">Reference proteome</keyword>
<dbReference type="NCBIfam" id="TIGR01777">
    <property type="entry name" value="yfcH"/>
    <property type="match status" value="1"/>
</dbReference>
<name>A0ABT9W1S1_9BACI</name>
<evidence type="ECO:0000256" key="1">
    <source>
        <dbReference type="ARBA" id="ARBA00009353"/>
    </source>
</evidence>